<feature type="transmembrane region" description="Helical" evidence="5">
    <location>
        <begin position="127"/>
        <end position="147"/>
    </location>
</feature>
<dbReference type="InterPro" id="IPR011701">
    <property type="entry name" value="MFS"/>
</dbReference>
<keyword evidence="8" id="KW-1185">Reference proteome</keyword>
<comment type="subcellular location">
    <subcellularLocation>
        <location evidence="1">Membrane</location>
        <topology evidence="1">Multi-pass membrane protein</topology>
    </subcellularLocation>
</comment>
<comment type="caution">
    <text evidence="7">The sequence shown here is derived from an EMBL/GenBank/DDBJ whole genome shotgun (WGS) entry which is preliminary data.</text>
</comment>
<dbReference type="PANTHER" id="PTHR11662:SF455">
    <property type="entry name" value="GH23975P"/>
    <property type="match status" value="1"/>
</dbReference>
<sequence>MKSKENVGELQVAAPRLRGSCRLTVSLICLFTSFAAIVMTINLSMTIVCMNKRKITCNGSEEIKSNSSLEFMKLNGTCNNVQKDKEMYLDKPSQGMLLGALYYGVVPVQLLVGWLCDKFGKYKLQMALGSGVLGIASFLSPAILEFAGVPYYFALRVLKGAALGFALSSTLPLLTRWTSTQEQGLLVGIASAGIGIANSVTYPISGLLCQYGGWKSIFYFGGVCGMLATLLVVCLVYDSPAVHPRVGAEEKQFLLSFQLQSQSKKRRVIPWVKMLRSVPVWSVVITNFFFFAVGKGIVLNLPIYVRDVLDFTVTENGIFSAMPLVGALVVHLVAGPIFDFVRTKNLYSSTTVRKIFHVLGTLPPGALVFISSQLTPEHKYFIISLITIGYSLTEFAVMGGYNFAMIDIAPDYFGILQGINKTISLAPGFIIPLIISALTPNGTEEEWQSVFILFGSLYVTSCLIFVIFGSSQLQSWGKAIVSDTCTVNPVTNT</sequence>
<dbReference type="InterPro" id="IPR020846">
    <property type="entry name" value="MFS_dom"/>
</dbReference>
<name>A0A8J2S4L1_9CRUS</name>
<keyword evidence="3 5" id="KW-1133">Transmembrane helix</keyword>
<feature type="transmembrane region" description="Helical" evidence="5">
    <location>
        <begin position="217"/>
        <end position="237"/>
    </location>
</feature>
<feature type="transmembrane region" description="Helical" evidence="5">
    <location>
        <begin position="153"/>
        <end position="173"/>
    </location>
</feature>
<dbReference type="Gene3D" id="1.20.1250.20">
    <property type="entry name" value="MFS general substrate transporter like domains"/>
    <property type="match status" value="2"/>
</dbReference>
<dbReference type="GO" id="GO:0022857">
    <property type="term" value="F:transmembrane transporter activity"/>
    <property type="evidence" value="ECO:0007669"/>
    <property type="project" value="InterPro"/>
</dbReference>
<feature type="transmembrane region" description="Helical" evidence="5">
    <location>
        <begin position="185"/>
        <end position="205"/>
    </location>
</feature>
<gene>
    <name evidence="7" type="ORF">DGAL_LOCUS17364</name>
</gene>
<evidence type="ECO:0000256" key="4">
    <source>
        <dbReference type="ARBA" id="ARBA00023136"/>
    </source>
</evidence>
<accession>A0A8J2S4L1</accession>
<dbReference type="Pfam" id="PF07690">
    <property type="entry name" value="MFS_1"/>
    <property type="match status" value="1"/>
</dbReference>
<dbReference type="PROSITE" id="PS50850">
    <property type="entry name" value="MFS"/>
    <property type="match status" value="1"/>
</dbReference>
<feature type="transmembrane region" description="Helical" evidence="5">
    <location>
        <begin position="96"/>
        <end position="115"/>
    </location>
</feature>
<feature type="transmembrane region" description="Helical" evidence="5">
    <location>
        <begin position="447"/>
        <end position="468"/>
    </location>
</feature>
<dbReference type="SUPFAM" id="SSF103473">
    <property type="entry name" value="MFS general substrate transporter"/>
    <property type="match status" value="1"/>
</dbReference>
<feature type="domain" description="Major facilitator superfamily (MFS) profile" evidence="6">
    <location>
        <begin position="28"/>
        <end position="473"/>
    </location>
</feature>
<dbReference type="GO" id="GO:0006820">
    <property type="term" value="P:monoatomic anion transport"/>
    <property type="evidence" value="ECO:0007669"/>
    <property type="project" value="TreeGrafter"/>
</dbReference>
<feature type="transmembrane region" description="Helical" evidence="5">
    <location>
        <begin position="355"/>
        <end position="374"/>
    </location>
</feature>
<dbReference type="AlphaFoldDB" id="A0A8J2S4L1"/>
<feature type="transmembrane region" description="Helical" evidence="5">
    <location>
        <begin position="380"/>
        <end position="401"/>
    </location>
</feature>
<evidence type="ECO:0000313" key="7">
    <source>
        <dbReference type="EMBL" id="CAH0113468.1"/>
    </source>
</evidence>
<proteinExistence type="predicted"/>
<reference evidence="7" key="1">
    <citation type="submission" date="2021-11" db="EMBL/GenBank/DDBJ databases">
        <authorList>
            <person name="Schell T."/>
        </authorList>
    </citation>
    <scope>NUCLEOTIDE SEQUENCE</scope>
    <source>
        <strain evidence="7">M5</strain>
    </source>
</reference>
<dbReference type="InterPro" id="IPR036259">
    <property type="entry name" value="MFS_trans_sf"/>
</dbReference>
<feature type="transmembrane region" description="Helical" evidence="5">
    <location>
        <begin position="413"/>
        <end position="435"/>
    </location>
</feature>
<dbReference type="GO" id="GO:0016020">
    <property type="term" value="C:membrane"/>
    <property type="evidence" value="ECO:0007669"/>
    <property type="project" value="UniProtKB-SubCell"/>
</dbReference>
<dbReference type="PANTHER" id="PTHR11662">
    <property type="entry name" value="SOLUTE CARRIER FAMILY 17"/>
    <property type="match status" value="1"/>
</dbReference>
<feature type="transmembrane region" description="Helical" evidence="5">
    <location>
        <begin position="274"/>
        <end position="297"/>
    </location>
</feature>
<evidence type="ECO:0000256" key="1">
    <source>
        <dbReference type="ARBA" id="ARBA00004141"/>
    </source>
</evidence>
<dbReference type="FunFam" id="1.20.1250.20:FF:000532">
    <property type="entry name" value="SLC (SoLute Carrier) homolog"/>
    <property type="match status" value="1"/>
</dbReference>
<dbReference type="Proteomes" id="UP000789390">
    <property type="component" value="Unassembled WGS sequence"/>
</dbReference>
<keyword evidence="2 5" id="KW-0812">Transmembrane</keyword>
<dbReference type="InterPro" id="IPR050382">
    <property type="entry name" value="MFS_Na/Anion_cotransporter"/>
</dbReference>
<feature type="transmembrane region" description="Helical" evidence="5">
    <location>
        <begin position="317"/>
        <end position="334"/>
    </location>
</feature>
<feature type="transmembrane region" description="Helical" evidence="5">
    <location>
        <begin position="21"/>
        <end position="43"/>
    </location>
</feature>
<organism evidence="7 8">
    <name type="scientific">Daphnia galeata</name>
    <dbReference type="NCBI Taxonomy" id="27404"/>
    <lineage>
        <taxon>Eukaryota</taxon>
        <taxon>Metazoa</taxon>
        <taxon>Ecdysozoa</taxon>
        <taxon>Arthropoda</taxon>
        <taxon>Crustacea</taxon>
        <taxon>Branchiopoda</taxon>
        <taxon>Diplostraca</taxon>
        <taxon>Cladocera</taxon>
        <taxon>Anomopoda</taxon>
        <taxon>Daphniidae</taxon>
        <taxon>Daphnia</taxon>
    </lineage>
</organism>
<dbReference type="EMBL" id="CAKKLH010000340">
    <property type="protein sequence ID" value="CAH0113468.1"/>
    <property type="molecule type" value="Genomic_DNA"/>
</dbReference>
<dbReference type="OrthoDB" id="2985014at2759"/>
<evidence type="ECO:0000256" key="3">
    <source>
        <dbReference type="ARBA" id="ARBA00022989"/>
    </source>
</evidence>
<evidence type="ECO:0000256" key="5">
    <source>
        <dbReference type="SAM" id="Phobius"/>
    </source>
</evidence>
<protein>
    <recommendedName>
        <fullName evidence="6">Major facilitator superfamily (MFS) profile domain-containing protein</fullName>
    </recommendedName>
</protein>
<keyword evidence="4 5" id="KW-0472">Membrane</keyword>
<evidence type="ECO:0000256" key="2">
    <source>
        <dbReference type="ARBA" id="ARBA00022692"/>
    </source>
</evidence>
<evidence type="ECO:0000259" key="6">
    <source>
        <dbReference type="PROSITE" id="PS50850"/>
    </source>
</evidence>
<evidence type="ECO:0000313" key="8">
    <source>
        <dbReference type="Proteomes" id="UP000789390"/>
    </source>
</evidence>